<dbReference type="KEGG" id="lxy:O159_16830"/>
<gene>
    <name evidence="2" type="ORF">O159_16830</name>
    <name evidence="3" type="ORF">O159_22880</name>
</gene>
<protein>
    <recommendedName>
        <fullName evidence="5">Helix-turn-helix domain-containing protein</fullName>
    </recommendedName>
</protein>
<dbReference type="AlphaFoldDB" id="U3P8U1"/>
<feature type="region of interest" description="Disordered" evidence="1">
    <location>
        <begin position="61"/>
        <end position="82"/>
    </location>
</feature>
<accession>U3P8U1</accession>
<organism evidence="3 4">
    <name type="scientific">Leifsonia xyli subsp. cynodontis DSM 46306</name>
    <dbReference type="NCBI Taxonomy" id="1389489"/>
    <lineage>
        <taxon>Bacteria</taxon>
        <taxon>Bacillati</taxon>
        <taxon>Actinomycetota</taxon>
        <taxon>Actinomycetes</taxon>
        <taxon>Micrococcales</taxon>
        <taxon>Microbacteriaceae</taxon>
        <taxon>Leifsonia</taxon>
    </lineage>
</organism>
<dbReference type="RefSeq" id="WP_021755197.1">
    <property type="nucleotide sequence ID" value="NC_022438.1"/>
</dbReference>
<dbReference type="STRING" id="1389489.O159_16830"/>
<evidence type="ECO:0000313" key="2">
    <source>
        <dbReference type="EMBL" id="AGW41728.1"/>
    </source>
</evidence>
<feature type="compositionally biased region" description="Basic and acidic residues" evidence="1">
    <location>
        <begin position="72"/>
        <end position="82"/>
    </location>
</feature>
<evidence type="ECO:0000313" key="4">
    <source>
        <dbReference type="Proteomes" id="UP000016743"/>
    </source>
</evidence>
<dbReference type="KEGG" id="lxy:O159_22880"/>
<name>U3P8U1_LEIXC</name>
<evidence type="ECO:0000313" key="3">
    <source>
        <dbReference type="EMBL" id="AGW42251.1"/>
    </source>
</evidence>
<reference evidence="3 4" key="1">
    <citation type="journal article" date="2013" name="Genome Announc.">
        <title>Complete Genome Sequence of Leifsonia xyli subsp. cynodontis Strain DSM46306, a Gram-Positive Bacterial Pathogen of Grasses.</title>
        <authorList>
            <person name="Monteiro-Vitorello C.B."/>
            <person name="Zerillo M.M."/>
            <person name="Van Sluys M.A."/>
            <person name="Camargo L.E."/>
            <person name="Kitajima J.P."/>
        </authorList>
    </citation>
    <scope>NUCLEOTIDE SEQUENCE [LARGE SCALE GENOMIC DNA]</scope>
    <source>
        <strain evidence="3 4">DSM 46306</strain>
    </source>
</reference>
<dbReference type="EMBL" id="CP006734">
    <property type="protein sequence ID" value="AGW41728.1"/>
    <property type="molecule type" value="Genomic_DNA"/>
</dbReference>
<keyword evidence="4" id="KW-1185">Reference proteome</keyword>
<evidence type="ECO:0008006" key="5">
    <source>
        <dbReference type="Google" id="ProtNLM"/>
    </source>
</evidence>
<evidence type="ECO:0000256" key="1">
    <source>
        <dbReference type="SAM" id="MobiDB-lite"/>
    </source>
</evidence>
<dbReference type="EMBL" id="CP006734">
    <property type="protein sequence ID" value="AGW42251.1"/>
    <property type="molecule type" value="Genomic_DNA"/>
</dbReference>
<dbReference type="PATRIC" id="fig|1389489.3.peg.1622"/>
<dbReference type="HOGENOM" id="CLU_2554107_0_0_11"/>
<sequence length="82" mass="9745">MITFEDSADPKYIDVDLAAQLVNRKQRTIYEWIKFESVRTLKRPNMAVLVHMDDIRKIDGERAHGRRRKPRPPWERLAGRDA</sequence>
<proteinExistence type="predicted"/>
<dbReference type="Proteomes" id="UP000016743">
    <property type="component" value="Chromosome"/>
</dbReference>